<dbReference type="GO" id="GO:0008616">
    <property type="term" value="P:tRNA queuosine(34) biosynthetic process"/>
    <property type="evidence" value="ECO:0007669"/>
    <property type="project" value="TreeGrafter"/>
</dbReference>
<evidence type="ECO:0000313" key="6">
    <source>
        <dbReference type="Proteomes" id="UP000176682"/>
    </source>
</evidence>
<sequence length="367" mass="40812">MKFVIEAQSGEARRGKLSVRGKLIKTPVFMPVGTVGSVKALCAEDLEGCGAQVVLGNTYHLHQRPGEQVVKSLGGLNEMMNWKGATLTDSGGFQVFSLGDQVKILEDGVKFKSHLTGESEYWRPKDSIKIQQQIGADIIMAFDECTPEAKRTYVRAAMDRTHRWLSESISQWRSEDTGQEMFGIIQGGGFRDLREESAERITESGVSGVAIGGVSIGYEMEQTVEQIGWVKGKVDRALPFYAMGVGKNPEDIIKVIKAGADMFDCVAPTRLARHGSVYCGELTGSKLDQLRFESEFPHGRMNLRQEQWKCDRRPIEENCGCFTCRNGYSRGYLRHLLVAGELLYYRLASIHNIFVMLKLAADVGVKI</sequence>
<dbReference type="PANTHER" id="PTHR46499:SF1">
    <property type="entry name" value="QUEUINE TRNA-RIBOSYLTRANSFERASE"/>
    <property type="match status" value="1"/>
</dbReference>
<dbReference type="Gene3D" id="3.20.20.105">
    <property type="entry name" value="Queuine tRNA-ribosyltransferase-like"/>
    <property type="match status" value="1"/>
</dbReference>
<dbReference type="InterPro" id="IPR050076">
    <property type="entry name" value="ArchSynthase1/Queuine_TRR"/>
</dbReference>
<feature type="domain" description="tRNA-guanine(15) transglycosylase-like" evidence="4">
    <location>
        <begin position="11"/>
        <end position="363"/>
    </location>
</feature>
<dbReference type="Proteomes" id="UP000176682">
    <property type="component" value="Unassembled WGS sequence"/>
</dbReference>
<dbReference type="EMBL" id="MFAM01000013">
    <property type="protein sequence ID" value="OGD79702.1"/>
    <property type="molecule type" value="Genomic_DNA"/>
</dbReference>
<reference evidence="5 6" key="1">
    <citation type="journal article" date="2016" name="Nat. Commun.">
        <title>Thousands of microbial genomes shed light on interconnected biogeochemical processes in an aquifer system.</title>
        <authorList>
            <person name="Anantharaman K."/>
            <person name="Brown C.T."/>
            <person name="Hug L.A."/>
            <person name="Sharon I."/>
            <person name="Castelle C.J."/>
            <person name="Probst A.J."/>
            <person name="Thomas B.C."/>
            <person name="Singh A."/>
            <person name="Wilkins M.J."/>
            <person name="Karaoz U."/>
            <person name="Brodie E.L."/>
            <person name="Williams K.H."/>
            <person name="Hubbard S.S."/>
            <person name="Banfield J.F."/>
        </authorList>
    </citation>
    <scope>NUCLEOTIDE SEQUENCE [LARGE SCALE GENOMIC DNA]</scope>
</reference>
<dbReference type="InterPro" id="IPR002616">
    <property type="entry name" value="tRNA_ribo_trans-like"/>
</dbReference>
<keyword evidence="3" id="KW-0819">tRNA processing</keyword>
<dbReference type="PANTHER" id="PTHR46499">
    <property type="entry name" value="QUEUINE TRNA-RIBOSYLTRANSFERASE"/>
    <property type="match status" value="1"/>
</dbReference>
<dbReference type="Pfam" id="PF01702">
    <property type="entry name" value="TGT"/>
    <property type="match status" value="1"/>
</dbReference>
<evidence type="ECO:0000256" key="1">
    <source>
        <dbReference type="ARBA" id="ARBA00022676"/>
    </source>
</evidence>
<gene>
    <name evidence="5" type="ORF">A2368_03390</name>
</gene>
<dbReference type="NCBIfam" id="TIGR00430">
    <property type="entry name" value="Q_tRNA_tgt"/>
    <property type="match status" value="1"/>
</dbReference>
<dbReference type="GO" id="GO:0008479">
    <property type="term" value="F:tRNA-guanosine(34) queuine transglycosylase activity"/>
    <property type="evidence" value="ECO:0007669"/>
    <property type="project" value="InterPro"/>
</dbReference>
<dbReference type="SUPFAM" id="SSF51713">
    <property type="entry name" value="tRNA-guanine transglycosylase"/>
    <property type="match status" value="1"/>
</dbReference>
<evidence type="ECO:0000259" key="4">
    <source>
        <dbReference type="Pfam" id="PF01702"/>
    </source>
</evidence>
<comment type="caution">
    <text evidence="5">The sequence shown here is derived from an EMBL/GenBank/DDBJ whole genome shotgun (WGS) entry which is preliminary data.</text>
</comment>
<evidence type="ECO:0000313" key="5">
    <source>
        <dbReference type="EMBL" id="OGD79702.1"/>
    </source>
</evidence>
<protein>
    <recommendedName>
        <fullName evidence="4">tRNA-guanine(15) transglycosylase-like domain-containing protein</fullName>
    </recommendedName>
</protein>
<dbReference type="AlphaFoldDB" id="A0A1F5FJF4"/>
<proteinExistence type="predicted"/>
<dbReference type="InterPro" id="IPR036511">
    <property type="entry name" value="TGT-like_sf"/>
</dbReference>
<name>A0A1F5FJF4_9BACT</name>
<dbReference type="InterPro" id="IPR004803">
    <property type="entry name" value="TGT"/>
</dbReference>
<evidence type="ECO:0000256" key="2">
    <source>
        <dbReference type="ARBA" id="ARBA00022679"/>
    </source>
</evidence>
<accession>A0A1F5FJF4</accession>
<keyword evidence="2" id="KW-0808">Transferase</keyword>
<dbReference type="GO" id="GO:0005829">
    <property type="term" value="C:cytosol"/>
    <property type="evidence" value="ECO:0007669"/>
    <property type="project" value="TreeGrafter"/>
</dbReference>
<keyword evidence="1" id="KW-0328">Glycosyltransferase</keyword>
<organism evidence="5 6">
    <name type="scientific">Candidatus Collierbacteria bacterium RIFOXYB1_FULL_49_13</name>
    <dbReference type="NCBI Taxonomy" id="1817728"/>
    <lineage>
        <taxon>Bacteria</taxon>
        <taxon>Candidatus Collieribacteriota</taxon>
    </lineage>
</organism>
<evidence type="ECO:0000256" key="3">
    <source>
        <dbReference type="ARBA" id="ARBA00022694"/>
    </source>
</evidence>
<dbReference type="NCBIfam" id="TIGR00449">
    <property type="entry name" value="tgt_general"/>
    <property type="match status" value="1"/>
</dbReference>